<comment type="similarity">
    <text evidence="1 2">Belongs to the Iojap/RsfS family.</text>
</comment>
<sequence length="131" mass="14421">MAIGRAMLDKKALDVEVLHVAPLTSVADYLVLGSAESDRQTRAIADHIDWVLSRTGERPLSIEGTASGQWVLLDFGDVVAHIFRQDTRAHYALERLWSDAKRVKIPDGAPAPAATPKKRIVVRRAKARRSG</sequence>
<dbReference type="STRING" id="42253.NITMOv2_0972"/>
<keyword evidence="2" id="KW-0678">Repressor</keyword>
<evidence type="ECO:0000256" key="2">
    <source>
        <dbReference type="HAMAP-Rule" id="MF_01477"/>
    </source>
</evidence>
<proteinExistence type="inferred from homology"/>
<dbReference type="HAMAP" id="MF_01477">
    <property type="entry name" value="Iojap_RsfS"/>
    <property type="match status" value="1"/>
</dbReference>
<comment type="subcellular location">
    <subcellularLocation>
        <location evidence="2">Cytoplasm</location>
    </subcellularLocation>
</comment>
<organism evidence="3 4">
    <name type="scientific">Nitrospira moscoviensis</name>
    <dbReference type="NCBI Taxonomy" id="42253"/>
    <lineage>
        <taxon>Bacteria</taxon>
        <taxon>Pseudomonadati</taxon>
        <taxon>Nitrospirota</taxon>
        <taxon>Nitrospiria</taxon>
        <taxon>Nitrospirales</taxon>
        <taxon>Nitrospiraceae</taxon>
        <taxon>Nitrospira</taxon>
    </lineage>
</organism>
<dbReference type="Proteomes" id="UP000069205">
    <property type="component" value="Chromosome"/>
</dbReference>
<dbReference type="NCBIfam" id="TIGR00090">
    <property type="entry name" value="rsfS_iojap_ybeB"/>
    <property type="match status" value="1"/>
</dbReference>
<accession>A0A0K2G977</accession>
<dbReference type="Gene3D" id="3.30.460.10">
    <property type="entry name" value="Beta Polymerase, domain 2"/>
    <property type="match status" value="1"/>
</dbReference>
<dbReference type="GO" id="GO:0090071">
    <property type="term" value="P:negative regulation of ribosome biogenesis"/>
    <property type="evidence" value="ECO:0007669"/>
    <property type="project" value="UniProtKB-UniRule"/>
</dbReference>
<dbReference type="GO" id="GO:0043023">
    <property type="term" value="F:ribosomal large subunit binding"/>
    <property type="evidence" value="ECO:0007669"/>
    <property type="project" value="TreeGrafter"/>
</dbReference>
<reference evidence="3 4" key="1">
    <citation type="journal article" date="2015" name="Proc. Natl. Acad. Sci. U.S.A.">
        <title>Expanded metabolic versatility of ubiquitous nitrite-oxidizing bacteria from the genus Nitrospira.</title>
        <authorList>
            <person name="Koch H."/>
            <person name="Lucker S."/>
            <person name="Albertsen M."/>
            <person name="Kitzinger K."/>
            <person name="Herbold C."/>
            <person name="Spieck E."/>
            <person name="Nielsen P.H."/>
            <person name="Wagner M."/>
            <person name="Daims H."/>
        </authorList>
    </citation>
    <scope>NUCLEOTIDE SEQUENCE [LARGE SCALE GENOMIC DNA]</scope>
    <source>
        <strain evidence="3 4">NSP M-1</strain>
    </source>
</reference>
<dbReference type="KEGG" id="nmv:NITMOv2_0972"/>
<dbReference type="GO" id="GO:0005737">
    <property type="term" value="C:cytoplasm"/>
    <property type="evidence" value="ECO:0007669"/>
    <property type="project" value="UniProtKB-SubCell"/>
</dbReference>
<dbReference type="PANTHER" id="PTHR21043">
    <property type="entry name" value="IOJAP SUPERFAMILY ORTHOLOG"/>
    <property type="match status" value="1"/>
</dbReference>
<gene>
    <name evidence="2" type="primary">rsfS</name>
    <name evidence="3" type="ORF">NITMOv2_0972</name>
</gene>
<evidence type="ECO:0000313" key="3">
    <source>
        <dbReference type="EMBL" id="ALA57404.1"/>
    </source>
</evidence>
<keyword evidence="2" id="KW-0963">Cytoplasm</keyword>
<dbReference type="PATRIC" id="fig|42253.5.peg.953"/>
<dbReference type="PANTHER" id="PTHR21043:SF0">
    <property type="entry name" value="MITOCHONDRIAL ASSEMBLY OF RIBOSOMAL LARGE SUBUNIT PROTEIN 1"/>
    <property type="match status" value="1"/>
</dbReference>
<dbReference type="GO" id="GO:0017148">
    <property type="term" value="P:negative regulation of translation"/>
    <property type="evidence" value="ECO:0007669"/>
    <property type="project" value="UniProtKB-UniRule"/>
</dbReference>
<dbReference type="InterPro" id="IPR043519">
    <property type="entry name" value="NT_sf"/>
</dbReference>
<evidence type="ECO:0000313" key="4">
    <source>
        <dbReference type="Proteomes" id="UP000069205"/>
    </source>
</evidence>
<dbReference type="Pfam" id="PF02410">
    <property type="entry name" value="RsfS"/>
    <property type="match status" value="1"/>
</dbReference>
<evidence type="ECO:0000256" key="1">
    <source>
        <dbReference type="ARBA" id="ARBA00010574"/>
    </source>
</evidence>
<name>A0A0K2G977_NITMO</name>
<dbReference type="RefSeq" id="WP_202967311.1">
    <property type="nucleotide sequence ID" value="NZ_CP011801.1"/>
</dbReference>
<dbReference type="SUPFAM" id="SSF81301">
    <property type="entry name" value="Nucleotidyltransferase"/>
    <property type="match status" value="1"/>
</dbReference>
<keyword evidence="4" id="KW-1185">Reference proteome</keyword>
<dbReference type="AlphaFoldDB" id="A0A0K2G977"/>
<dbReference type="EMBL" id="CP011801">
    <property type="protein sequence ID" value="ALA57404.1"/>
    <property type="molecule type" value="Genomic_DNA"/>
</dbReference>
<comment type="function">
    <text evidence="2">Functions as a ribosomal silencing factor. Interacts with ribosomal protein uL14 (rplN), blocking formation of intersubunit bridge B8. Prevents association of the 30S and 50S ribosomal subunits and the formation of functional ribosomes, thus repressing translation.</text>
</comment>
<dbReference type="InterPro" id="IPR004394">
    <property type="entry name" value="Iojap/RsfS/C7orf30"/>
</dbReference>
<comment type="subunit">
    <text evidence="2">Interacts with ribosomal protein uL14 (rplN).</text>
</comment>
<protein>
    <recommendedName>
        <fullName evidence="2">Ribosomal silencing factor RsfS</fullName>
    </recommendedName>
</protein>
<keyword evidence="2" id="KW-0810">Translation regulation</keyword>
<dbReference type="GO" id="GO:0042256">
    <property type="term" value="P:cytosolic ribosome assembly"/>
    <property type="evidence" value="ECO:0007669"/>
    <property type="project" value="UniProtKB-UniRule"/>
</dbReference>